<evidence type="ECO:0000256" key="1">
    <source>
        <dbReference type="SAM" id="Coils"/>
    </source>
</evidence>
<keyword evidence="4" id="KW-1185">Reference proteome</keyword>
<evidence type="ECO:0000256" key="2">
    <source>
        <dbReference type="SAM" id="MobiDB-lite"/>
    </source>
</evidence>
<dbReference type="AlphaFoldDB" id="A0A2I1GHV8"/>
<keyword evidence="1" id="KW-0175">Coiled coil</keyword>
<name>A0A2I1GHV8_9GLOM</name>
<gene>
    <name evidence="3" type="ORF">RhiirA4_461034</name>
</gene>
<dbReference type="VEuPathDB" id="FungiDB:RhiirA1_453089"/>
<dbReference type="Proteomes" id="UP000234323">
    <property type="component" value="Unassembled WGS sequence"/>
</dbReference>
<dbReference type="OrthoDB" id="2444238at2759"/>
<accession>A0A2I1GHV8</accession>
<evidence type="ECO:0000313" key="4">
    <source>
        <dbReference type="Proteomes" id="UP000234323"/>
    </source>
</evidence>
<protein>
    <submittedName>
        <fullName evidence="3">Uncharacterized protein</fullName>
    </submittedName>
</protein>
<dbReference type="VEuPathDB" id="FungiDB:RhiirFUN_015449"/>
<sequence>MHSELDLLRQENAKLLAENAKIKAENVKLRQTMEEKVVRLIKLEQSDKEKEIQITSQLSDIPLPDEDHSHLPR</sequence>
<reference evidence="3 4" key="1">
    <citation type="submission" date="2015-10" db="EMBL/GenBank/DDBJ databases">
        <title>Genome analyses suggest a sexual origin of heterokaryosis in a supposedly ancient asexual fungus.</title>
        <authorList>
            <person name="Ropars J."/>
            <person name="Sedzielewska K."/>
            <person name="Noel J."/>
            <person name="Charron P."/>
            <person name="Farinelli L."/>
            <person name="Marton T."/>
            <person name="Kruger M."/>
            <person name="Pelin A."/>
            <person name="Brachmann A."/>
            <person name="Corradi N."/>
        </authorList>
    </citation>
    <scope>NUCLEOTIDE SEQUENCE [LARGE SCALE GENOMIC DNA]</scope>
    <source>
        <strain evidence="3 4">A4</strain>
    </source>
</reference>
<organism evidence="3 4">
    <name type="scientific">Rhizophagus irregularis</name>
    <dbReference type="NCBI Taxonomy" id="588596"/>
    <lineage>
        <taxon>Eukaryota</taxon>
        <taxon>Fungi</taxon>
        <taxon>Fungi incertae sedis</taxon>
        <taxon>Mucoromycota</taxon>
        <taxon>Glomeromycotina</taxon>
        <taxon>Glomeromycetes</taxon>
        <taxon>Glomerales</taxon>
        <taxon>Glomeraceae</taxon>
        <taxon>Rhizophagus</taxon>
    </lineage>
</organism>
<proteinExistence type="predicted"/>
<comment type="caution">
    <text evidence="3">The sequence shown here is derived from an EMBL/GenBank/DDBJ whole genome shotgun (WGS) entry which is preliminary data.</text>
</comment>
<dbReference type="EMBL" id="LLXI01000441">
    <property type="protein sequence ID" value="PKY46216.1"/>
    <property type="molecule type" value="Genomic_DNA"/>
</dbReference>
<evidence type="ECO:0000313" key="3">
    <source>
        <dbReference type="EMBL" id="PKY46216.1"/>
    </source>
</evidence>
<feature type="region of interest" description="Disordered" evidence="2">
    <location>
        <begin position="53"/>
        <end position="73"/>
    </location>
</feature>
<feature type="coiled-coil region" evidence="1">
    <location>
        <begin position="5"/>
        <end position="32"/>
    </location>
</feature>